<dbReference type="EMBL" id="JADCNM010000003">
    <property type="protein sequence ID" value="KAG0490423.1"/>
    <property type="molecule type" value="Genomic_DNA"/>
</dbReference>
<feature type="transmembrane region" description="Helical" evidence="2">
    <location>
        <begin position="159"/>
        <end position="177"/>
    </location>
</feature>
<keyword evidence="1" id="KW-0175">Coiled coil</keyword>
<dbReference type="AlphaFoldDB" id="A0A835RH94"/>
<keyword evidence="2" id="KW-0472">Membrane</keyword>
<evidence type="ECO:0000313" key="3">
    <source>
        <dbReference type="EMBL" id="KAG0490423.1"/>
    </source>
</evidence>
<keyword evidence="2" id="KW-1133">Transmembrane helix</keyword>
<sequence length="178" mass="20816">MKVVNMLKVKEEYDYENQCRKLDGHIDNLTSELERVEKAKEQLERILYERNIALNEAEVKLVDAEKKLAEVENMPIALSEYQIEDSTCHKAFATSEKKVKYLARTLEEERYNYANIEKQLIEVLEHGSRKFSEASRKINLLAELANHHQAVDANPRAQVMAMWFGLFLFALFALNLFY</sequence>
<comment type="caution">
    <text evidence="3">The sequence shown here is derived from an EMBL/GenBank/DDBJ whole genome shotgun (WGS) entry which is preliminary data.</text>
</comment>
<gene>
    <name evidence="3" type="ORF">HPP92_007286</name>
</gene>
<name>A0A835RH94_VANPL</name>
<proteinExistence type="predicted"/>
<keyword evidence="2" id="KW-0812">Transmembrane</keyword>
<organism evidence="3 4">
    <name type="scientific">Vanilla planifolia</name>
    <name type="common">Vanilla</name>
    <dbReference type="NCBI Taxonomy" id="51239"/>
    <lineage>
        <taxon>Eukaryota</taxon>
        <taxon>Viridiplantae</taxon>
        <taxon>Streptophyta</taxon>
        <taxon>Embryophyta</taxon>
        <taxon>Tracheophyta</taxon>
        <taxon>Spermatophyta</taxon>
        <taxon>Magnoliopsida</taxon>
        <taxon>Liliopsida</taxon>
        <taxon>Asparagales</taxon>
        <taxon>Orchidaceae</taxon>
        <taxon>Vanilloideae</taxon>
        <taxon>Vanilleae</taxon>
        <taxon>Vanilla</taxon>
    </lineage>
</organism>
<evidence type="ECO:0000256" key="1">
    <source>
        <dbReference type="SAM" id="Coils"/>
    </source>
</evidence>
<protein>
    <submittedName>
        <fullName evidence="3">Uncharacterized protein</fullName>
    </submittedName>
</protein>
<feature type="coiled-coil region" evidence="1">
    <location>
        <begin position="19"/>
        <end position="74"/>
    </location>
</feature>
<evidence type="ECO:0000313" key="4">
    <source>
        <dbReference type="Proteomes" id="UP000639772"/>
    </source>
</evidence>
<dbReference type="OrthoDB" id="1729714at2759"/>
<dbReference type="Proteomes" id="UP000639772">
    <property type="component" value="Chromosome 3"/>
</dbReference>
<reference evidence="3 4" key="1">
    <citation type="journal article" date="2020" name="Nat. Food">
        <title>A phased Vanilla planifolia genome enables genetic improvement of flavour and production.</title>
        <authorList>
            <person name="Hasing T."/>
            <person name="Tang H."/>
            <person name="Brym M."/>
            <person name="Khazi F."/>
            <person name="Huang T."/>
            <person name="Chambers A.H."/>
        </authorList>
    </citation>
    <scope>NUCLEOTIDE SEQUENCE [LARGE SCALE GENOMIC DNA]</scope>
    <source>
        <tissue evidence="3">Leaf</tissue>
    </source>
</reference>
<evidence type="ECO:0000256" key="2">
    <source>
        <dbReference type="SAM" id="Phobius"/>
    </source>
</evidence>
<accession>A0A835RH94</accession>